<dbReference type="EMBL" id="LGRN01000329">
    <property type="protein sequence ID" value="OJD13147.1"/>
    <property type="molecule type" value="Genomic_DNA"/>
</dbReference>
<sequence>MAFREPLPCKISEEHYPGNGEEIVRSEAAIYPDQQELPRAAIPENAPQRRTAFLEPGYLLIDWIEAENSQMLSNTFSRPHTEAH</sequence>
<protein>
    <submittedName>
        <fullName evidence="1">Uncharacterized protein</fullName>
    </submittedName>
</protein>
<gene>
    <name evidence="1" type="ORF">AJ78_06370</name>
</gene>
<dbReference type="STRING" id="1447872.A0A1J9PZ34"/>
<name>A0A1J9PZ34_9EURO</name>
<evidence type="ECO:0000313" key="1">
    <source>
        <dbReference type="EMBL" id="OJD13147.1"/>
    </source>
</evidence>
<comment type="caution">
    <text evidence="1">The sequence shown here is derived from an EMBL/GenBank/DDBJ whole genome shotgun (WGS) entry which is preliminary data.</text>
</comment>
<dbReference type="Proteomes" id="UP000182235">
    <property type="component" value="Unassembled WGS sequence"/>
</dbReference>
<organism evidence="1 2">
    <name type="scientific">Emergomyces pasteurianus Ep9510</name>
    <dbReference type="NCBI Taxonomy" id="1447872"/>
    <lineage>
        <taxon>Eukaryota</taxon>
        <taxon>Fungi</taxon>
        <taxon>Dikarya</taxon>
        <taxon>Ascomycota</taxon>
        <taxon>Pezizomycotina</taxon>
        <taxon>Eurotiomycetes</taxon>
        <taxon>Eurotiomycetidae</taxon>
        <taxon>Onygenales</taxon>
        <taxon>Ajellomycetaceae</taxon>
        <taxon>Emergomyces</taxon>
    </lineage>
</organism>
<keyword evidence="2" id="KW-1185">Reference proteome</keyword>
<reference evidence="1 2" key="1">
    <citation type="submission" date="2015-07" db="EMBL/GenBank/DDBJ databases">
        <title>Emmonsia species relationships and genome sequence.</title>
        <authorList>
            <consortium name="The Broad Institute Genomics Platform"/>
            <person name="Cuomo C.A."/>
            <person name="Munoz J.F."/>
            <person name="Imamovic A."/>
            <person name="Priest M.E."/>
            <person name="Young S."/>
            <person name="Clay O.K."/>
            <person name="McEwen J.G."/>
        </authorList>
    </citation>
    <scope>NUCLEOTIDE SEQUENCE [LARGE SCALE GENOMIC DNA]</scope>
    <source>
        <strain evidence="1 2">UAMH 9510</strain>
    </source>
</reference>
<accession>A0A1J9PZ34</accession>
<dbReference type="VEuPathDB" id="FungiDB:AJ78_06370"/>
<evidence type="ECO:0000313" key="2">
    <source>
        <dbReference type="Proteomes" id="UP000182235"/>
    </source>
</evidence>
<proteinExistence type="predicted"/>
<dbReference type="AlphaFoldDB" id="A0A1J9PZ34"/>